<dbReference type="RefSeq" id="WP_052736921.1">
    <property type="nucleotide sequence ID" value="NZ_FONN01000001.1"/>
</dbReference>
<evidence type="ECO:0000256" key="1">
    <source>
        <dbReference type="ARBA" id="ARBA00023125"/>
    </source>
</evidence>
<feature type="domain" description="HTH tetR-type" evidence="3">
    <location>
        <begin position="7"/>
        <end position="67"/>
    </location>
</feature>
<proteinExistence type="predicted"/>
<dbReference type="PRINTS" id="PR00455">
    <property type="entry name" value="HTHTETR"/>
</dbReference>
<evidence type="ECO:0000313" key="4">
    <source>
        <dbReference type="EMBL" id="SFE12553.1"/>
    </source>
</evidence>
<dbReference type="InterPro" id="IPR050624">
    <property type="entry name" value="HTH-type_Tx_Regulator"/>
</dbReference>
<dbReference type="Pfam" id="PF00440">
    <property type="entry name" value="TetR_N"/>
    <property type="match status" value="1"/>
</dbReference>
<dbReference type="PANTHER" id="PTHR43479:SF11">
    <property type="entry name" value="ACREF_ENVCD OPERON REPRESSOR-RELATED"/>
    <property type="match status" value="1"/>
</dbReference>
<dbReference type="AlphaFoldDB" id="A0A1I1Y3A0"/>
<evidence type="ECO:0000256" key="2">
    <source>
        <dbReference type="PROSITE-ProRule" id="PRU00335"/>
    </source>
</evidence>
<dbReference type="GO" id="GO:0003677">
    <property type="term" value="F:DNA binding"/>
    <property type="evidence" value="ECO:0007669"/>
    <property type="project" value="UniProtKB-UniRule"/>
</dbReference>
<dbReference type="InterPro" id="IPR001647">
    <property type="entry name" value="HTH_TetR"/>
</dbReference>
<keyword evidence="5" id="KW-1185">Reference proteome</keyword>
<dbReference type="Proteomes" id="UP000183410">
    <property type="component" value="Unassembled WGS sequence"/>
</dbReference>
<sequence>MTERKAEKTEKKLLACAKAEFLENGFVGANIRTIAQTAGMTTGAIYRYFSDKNALFEAIVGPTAGEIKHYFVELTNHQMSMLEQKEQAAEFTAMEEGMREIVDFIYDRFDVFDLLINHYRVHPTKSG</sequence>
<dbReference type="InterPro" id="IPR009057">
    <property type="entry name" value="Homeodomain-like_sf"/>
</dbReference>
<keyword evidence="1 2" id="KW-0238">DNA-binding</keyword>
<dbReference type="OrthoDB" id="494991at2"/>
<dbReference type="PROSITE" id="PS50977">
    <property type="entry name" value="HTH_TETR_2"/>
    <property type="match status" value="1"/>
</dbReference>
<gene>
    <name evidence="4" type="ORF">SAMN04487969_101189</name>
</gene>
<dbReference type="SUPFAM" id="SSF46689">
    <property type="entry name" value="Homeodomain-like"/>
    <property type="match status" value="1"/>
</dbReference>
<dbReference type="PANTHER" id="PTHR43479">
    <property type="entry name" value="ACREF/ENVCD OPERON REPRESSOR-RELATED"/>
    <property type="match status" value="1"/>
</dbReference>
<dbReference type="Gene3D" id="1.10.357.10">
    <property type="entry name" value="Tetracycline Repressor, domain 2"/>
    <property type="match status" value="1"/>
</dbReference>
<organism evidence="4 5">
    <name type="scientific">Paenibacillus algorifonticola</name>
    <dbReference type="NCBI Taxonomy" id="684063"/>
    <lineage>
        <taxon>Bacteria</taxon>
        <taxon>Bacillati</taxon>
        <taxon>Bacillota</taxon>
        <taxon>Bacilli</taxon>
        <taxon>Bacillales</taxon>
        <taxon>Paenibacillaceae</taxon>
        <taxon>Paenibacillus</taxon>
    </lineage>
</organism>
<name>A0A1I1Y3A0_9BACL</name>
<reference evidence="5" key="1">
    <citation type="submission" date="2016-10" db="EMBL/GenBank/DDBJ databases">
        <authorList>
            <person name="Varghese N."/>
            <person name="Submissions S."/>
        </authorList>
    </citation>
    <scope>NUCLEOTIDE SEQUENCE [LARGE SCALE GENOMIC DNA]</scope>
    <source>
        <strain evidence="5">CGMCC 1.10223</strain>
    </source>
</reference>
<accession>A0A1I1Y3A0</accession>
<evidence type="ECO:0000313" key="5">
    <source>
        <dbReference type="Proteomes" id="UP000183410"/>
    </source>
</evidence>
<feature type="DNA-binding region" description="H-T-H motif" evidence="2">
    <location>
        <begin position="30"/>
        <end position="49"/>
    </location>
</feature>
<protein>
    <submittedName>
        <fullName evidence="4">Transcriptional regulator, TetR family</fullName>
    </submittedName>
</protein>
<dbReference type="EMBL" id="FONN01000001">
    <property type="protein sequence ID" value="SFE12553.1"/>
    <property type="molecule type" value="Genomic_DNA"/>
</dbReference>
<evidence type="ECO:0000259" key="3">
    <source>
        <dbReference type="PROSITE" id="PS50977"/>
    </source>
</evidence>